<accession>K9TYS4</accession>
<organism evidence="2 3">
    <name type="scientific">Chroococcidiopsis thermalis (strain PCC 7203)</name>
    <dbReference type="NCBI Taxonomy" id="251229"/>
    <lineage>
        <taxon>Bacteria</taxon>
        <taxon>Bacillati</taxon>
        <taxon>Cyanobacteriota</taxon>
        <taxon>Cyanophyceae</taxon>
        <taxon>Chroococcidiopsidales</taxon>
        <taxon>Chroococcidiopsidaceae</taxon>
        <taxon>Chroococcidiopsis</taxon>
    </lineage>
</organism>
<protein>
    <submittedName>
        <fullName evidence="2">Uncharacterized protein</fullName>
    </submittedName>
</protein>
<dbReference type="eggNOG" id="ENOG5030P3B">
    <property type="taxonomic scope" value="Bacteria"/>
</dbReference>
<keyword evidence="1" id="KW-1133">Transmembrane helix</keyword>
<gene>
    <name evidence="2" type="ORF">Chro_2031</name>
</gene>
<evidence type="ECO:0000256" key="1">
    <source>
        <dbReference type="SAM" id="Phobius"/>
    </source>
</evidence>
<name>K9TYS4_CHRTP</name>
<sequence length="429" mass="49908">MSDLIYPTLDLFIYALNTPLNATYEETQKNKIAFLSQLPDGTQIDDSDSETEYSKLTKPAQIDFKSNDEELEGYYYPVRLNDTYGLQIDCSVKNQTDPQPAKRFKTLKTEIDSRHHKELVAIGQTWLLSGYLSKDFFQNPEDIAQDCYYALFEDNNYQQKSSGTFLGSSIFEFLGSRNLDRNESSDRHVIIAIYSNRESAEKAAEFYSDWMGLFCYRNKITWAYRQSRLVKESLIKHYKKVEENRKIIDQSDYWQKKQNFAISRKILNNISDILQQYTIDLLKLSFQKKIIEINLSNYQTRLNLIKEKANRSDRLDFLENFSDLATKKYLLQLTKDIENMQLGLQLLKDTINAIRSHIEVEKAARDRNFQEFVAVVGAGVATVSLLKEPVKDCKDIFSKTDICNYPFSFSLAIGVLVGFGFWLLRKRLL</sequence>
<keyword evidence="1" id="KW-0812">Transmembrane</keyword>
<dbReference type="Proteomes" id="UP000010384">
    <property type="component" value="Chromosome"/>
</dbReference>
<dbReference type="KEGG" id="cthe:Chro_2031"/>
<dbReference type="AlphaFoldDB" id="K9TYS4"/>
<evidence type="ECO:0000313" key="3">
    <source>
        <dbReference type="Proteomes" id="UP000010384"/>
    </source>
</evidence>
<dbReference type="HOGENOM" id="CLU_049176_0_0_3"/>
<dbReference type="OrthoDB" id="447521at2"/>
<dbReference type="EMBL" id="CP003597">
    <property type="protein sequence ID" value="AFY87538.1"/>
    <property type="molecule type" value="Genomic_DNA"/>
</dbReference>
<keyword evidence="3" id="KW-1185">Reference proteome</keyword>
<dbReference type="InParanoid" id="K9TYS4"/>
<proteinExistence type="predicted"/>
<dbReference type="RefSeq" id="WP_015154086.1">
    <property type="nucleotide sequence ID" value="NC_019695.1"/>
</dbReference>
<feature type="transmembrane region" description="Helical" evidence="1">
    <location>
        <begin position="405"/>
        <end position="424"/>
    </location>
</feature>
<reference evidence="2 3" key="1">
    <citation type="submission" date="2012-06" db="EMBL/GenBank/DDBJ databases">
        <title>Finished chromosome of genome of Chroococcidiopsis thermalis PCC 7203.</title>
        <authorList>
            <consortium name="US DOE Joint Genome Institute"/>
            <person name="Gugger M."/>
            <person name="Coursin T."/>
            <person name="Rippka R."/>
            <person name="Tandeau De Marsac N."/>
            <person name="Huntemann M."/>
            <person name="Wei C.-L."/>
            <person name="Han J."/>
            <person name="Detter J.C."/>
            <person name="Han C."/>
            <person name="Tapia R."/>
            <person name="Davenport K."/>
            <person name="Daligault H."/>
            <person name="Erkkila T."/>
            <person name="Gu W."/>
            <person name="Munk A.C.C."/>
            <person name="Teshima H."/>
            <person name="Xu Y."/>
            <person name="Chain P."/>
            <person name="Chen A."/>
            <person name="Krypides N."/>
            <person name="Mavromatis K."/>
            <person name="Markowitz V."/>
            <person name="Szeto E."/>
            <person name="Ivanova N."/>
            <person name="Mikhailova N."/>
            <person name="Ovchinnikova G."/>
            <person name="Pagani I."/>
            <person name="Pati A."/>
            <person name="Goodwin L."/>
            <person name="Peters L."/>
            <person name="Pitluck S."/>
            <person name="Woyke T."/>
            <person name="Kerfeld C."/>
        </authorList>
    </citation>
    <scope>NUCLEOTIDE SEQUENCE [LARGE SCALE GENOMIC DNA]</scope>
    <source>
        <strain evidence="2 3">PCC 7203</strain>
    </source>
</reference>
<keyword evidence="1" id="KW-0472">Membrane</keyword>
<evidence type="ECO:0000313" key="2">
    <source>
        <dbReference type="EMBL" id="AFY87538.1"/>
    </source>
</evidence>